<dbReference type="GO" id="GO:0051301">
    <property type="term" value="P:cell division"/>
    <property type="evidence" value="ECO:0007669"/>
    <property type="project" value="UniProtKB-KW"/>
</dbReference>
<dbReference type="SUPFAM" id="SSF52821">
    <property type="entry name" value="Rhodanese/Cell cycle control phosphatase"/>
    <property type="match status" value="1"/>
</dbReference>
<dbReference type="PANTHER" id="PTHR10828:SF76">
    <property type="entry name" value="M-PHASE INDUCER PHOSPHATASE"/>
    <property type="match status" value="1"/>
</dbReference>
<evidence type="ECO:0000313" key="10">
    <source>
        <dbReference type="Proteomes" id="UP000887574"/>
    </source>
</evidence>
<dbReference type="GO" id="GO:0005737">
    <property type="term" value="C:cytoplasm"/>
    <property type="evidence" value="ECO:0007669"/>
    <property type="project" value="TreeGrafter"/>
</dbReference>
<dbReference type="EC" id="3.1.3.48" evidence="2"/>
<dbReference type="PROSITE" id="PS50206">
    <property type="entry name" value="RHODANESE_3"/>
    <property type="match status" value="1"/>
</dbReference>
<evidence type="ECO:0000256" key="2">
    <source>
        <dbReference type="ARBA" id="ARBA00013064"/>
    </source>
</evidence>
<evidence type="ECO:0000256" key="5">
    <source>
        <dbReference type="ARBA" id="ARBA00022801"/>
    </source>
</evidence>
<reference evidence="11" key="1">
    <citation type="submission" date="2022-11" db="UniProtKB">
        <authorList>
            <consortium name="WormBaseParasite"/>
        </authorList>
    </citation>
    <scope>IDENTIFICATION</scope>
</reference>
<dbReference type="GO" id="GO:0004725">
    <property type="term" value="F:protein tyrosine phosphatase activity"/>
    <property type="evidence" value="ECO:0007669"/>
    <property type="project" value="UniProtKB-EC"/>
</dbReference>
<dbReference type="GO" id="GO:0010971">
    <property type="term" value="P:positive regulation of G2/M transition of mitotic cell cycle"/>
    <property type="evidence" value="ECO:0007669"/>
    <property type="project" value="TreeGrafter"/>
</dbReference>
<dbReference type="InterPro" id="IPR036873">
    <property type="entry name" value="Rhodanese-like_dom_sf"/>
</dbReference>
<evidence type="ECO:0000256" key="4">
    <source>
        <dbReference type="ARBA" id="ARBA00022776"/>
    </source>
</evidence>
<dbReference type="GO" id="GO:0110032">
    <property type="term" value="P:positive regulation of G2/MI transition of meiotic cell cycle"/>
    <property type="evidence" value="ECO:0007669"/>
    <property type="project" value="TreeGrafter"/>
</dbReference>
<dbReference type="GO" id="GO:0000086">
    <property type="term" value="P:G2/M transition of mitotic cell cycle"/>
    <property type="evidence" value="ECO:0007669"/>
    <property type="project" value="TreeGrafter"/>
</dbReference>
<organism evidence="10 11">
    <name type="scientific">Ditylenchus dipsaci</name>
    <dbReference type="NCBI Taxonomy" id="166011"/>
    <lineage>
        <taxon>Eukaryota</taxon>
        <taxon>Metazoa</taxon>
        <taxon>Ecdysozoa</taxon>
        <taxon>Nematoda</taxon>
        <taxon>Chromadorea</taxon>
        <taxon>Rhabditida</taxon>
        <taxon>Tylenchina</taxon>
        <taxon>Tylenchomorpha</taxon>
        <taxon>Sphaerularioidea</taxon>
        <taxon>Anguinidae</taxon>
        <taxon>Anguininae</taxon>
        <taxon>Ditylenchus</taxon>
    </lineage>
</organism>
<evidence type="ECO:0000256" key="8">
    <source>
        <dbReference type="ARBA" id="ARBA00051722"/>
    </source>
</evidence>
<dbReference type="SMART" id="SM00450">
    <property type="entry name" value="RHOD"/>
    <property type="match status" value="1"/>
</dbReference>
<comment type="similarity">
    <text evidence="1">Belongs to the MPI phosphatase family.</text>
</comment>
<proteinExistence type="inferred from homology"/>
<dbReference type="WBParaSite" id="jg13373">
    <property type="protein sequence ID" value="jg13373"/>
    <property type="gene ID" value="jg13373"/>
</dbReference>
<evidence type="ECO:0000256" key="7">
    <source>
        <dbReference type="ARBA" id="ARBA00023306"/>
    </source>
</evidence>
<keyword evidence="7" id="KW-0131">Cell cycle</keyword>
<keyword evidence="5" id="KW-0378">Hydrolase</keyword>
<evidence type="ECO:0000256" key="3">
    <source>
        <dbReference type="ARBA" id="ARBA00022618"/>
    </source>
</evidence>
<evidence type="ECO:0000313" key="11">
    <source>
        <dbReference type="WBParaSite" id="jg13373"/>
    </source>
</evidence>
<comment type="catalytic activity">
    <reaction evidence="8">
        <text>O-phospho-L-tyrosyl-[protein] + H2O = L-tyrosyl-[protein] + phosphate</text>
        <dbReference type="Rhea" id="RHEA:10684"/>
        <dbReference type="Rhea" id="RHEA-COMP:10136"/>
        <dbReference type="Rhea" id="RHEA-COMP:20101"/>
        <dbReference type="ChEBI" id="CHEBI:15377"/>
        <dbReference type="ChEBI" id="CHEBI:43474"/>
        <dbReference type="ChEBI" id="CHEBI:46858"/>
        <dbReference type="ChEBI" id="CHEBI:61978"/>
        <dbReference type="EC" id="3.1.3.48"/>
    </reaction>
</comment>
<dbReference type="InterPro" id="IPR000751">
    <property type="entry name" value="MPI_Phosphatase"/>
</dbReference>
<dbReference type="GO" id="GO:0005634">
    <property type="term" value="C:nucleus"/>
    <property type="evidence" value="ECO:0007669"/>
    <property type="project" value="TreeGrafter"/>
</dbReference>
<evidence type="ECO:0000256" key="6">
    <source>
        <dbReference type="ARBA" id="ARBA00022912"/>
    </source>
</evidence>
<keyword evidence="4" id="KW-0498">Mitosis</keyword>
<dbReference type="Gene3D" id="3.40.250.10">
    <property type="entry name" value="Rhodanese-like domain"/>
    <property type="match status" value="1"/>
</dbReference>
<keyword evidence="3" id="KW-0132">Cell division</keyword>
<protein>
    <recommendedName>
        <fullName evidence="2">protein-tyrosine-phosphatase</fullName>
        <ecNumber evidence="2">3.1.3.48</ecNumber>
    </recommendedName>
</protein>
<dbReference type="PRINTS" id="PR00716">
    <property type="entry name" value="MPIPHPHTASE"/>
</dbReference>
<evidence type="ECO:0000256" key="1">
    <source>
        <dbReference type="ARBA" id="ARBA00011065"/>
    </source>
</evidence>
<dbReference type="FunFam" id="3.40.250.10:FF:000021">
    <property type="entry name" value="M-phase inducer phosphatase cdc-25.2"/>
    <property type="match status" value="1"/>
</dbReference>
<dbReference type="Proteomes" id="UP000887574">
    <property type="component" value="Unplaced"/>
</dbReference>
<dbReference type="AlphaFoldDB" id="A0A915CY39"/>
<evidence type="ECO:0000259" key="9">
    <source>
        <dbReference type="PROSITE" id="PS50206"/>
    </source>
</evidence>
<feature type="domain" description="Rhodanese" evidence="9">
    <location>
        <begin position="158"/>
        <end position="260"/>
    </location>
</feature>
<accession>A0A915CY39</accession>
<dbReference type="PANTHER" id="PTHR10828">
    <property type="entry name" value="M-PHASE INDUCER PHOSPHATASE DUAL SPECIFICITY PHOSPHATASE CDC25"/>
    <property type="match status" value="1"/>
</dbReference>
<keyword evidence="6" id="KW-0904">Protein phosphatase</keyword>
<keyword evidence="10" id="KW-1185">Reference proteome</keyword>
<sequence length="299" mass="35333">MTLRDLTNTAWNSVTPKSRFNVRKARIQLDEKKTQKKINQFFPSRKRTSDQVHPVEYVKRRKEASLFDHDDTSVGSMENSFDSCDAQEGDVRTLQRIQSMSILQTSTVAMEISFSSPKLLEHYSLKLVEKPQIVHKAFQSISGETLCQLMTSMSEEQFLQKFILIDCRYPFEFNGGHIKGSINLHDTAKLQDVFFPVNQSKFEAVRSRIPIFYCEFSQKRGPNMAGELRRNDRKRNLYNYPKIDYNEIYVVDRGYRKYFVEDNFVNFCEPKAYVPMLHPNHLEELKRYSMHRKNFKRSY</sequence>
<dbReference type="Pfam" id="PF00581">
    <property type="entry name" value="Rhodanese"/>
    <property type="match status" value="1"/>
</dbReference>
<dbReference type="InterPro" id="IPR001763">
    <property type="entry name" value="Rhodanese-like_dom"/>
</dbReference>
<name>A0A915CY39_9BILA</name>